<dbReference type="Pfam" id="PF00009">
    <property type="entry name" value="GTP_EFTU"/>
    <property type="match status" value="1"/>
</dbReference>
<keyword evidence="3" id="KW-0547">Nucleotide-binding</keyword>
<dbReference type="NCBIfam" id="TIGR00231">
    <property type="entry name" value="small_GTP"/>
    <property type="match status" value="1"/>
</dbReference>
<dbReference type="InterPro" id="IPR020568">
    <property type="entry name" value="Ribosomal_Su5_D2-typ_SF"/>
</dbReference>
<dbReference type="PROSITE" id="PS51722">
    <property type="entry name" value="G_TR_2"/>
    <property type="match status" value="1"/>
</dbReference>
<keyword evidence="6" id="KW-0342">GTP-binding</keyword>
<dbReference type="CDD" id="cd01885">
    <property type="entry name" value="EF2"/>
    <property type="match status" value="1"/>
</dbReference>
<keyword evidence="5" id="KW-0648">Protein biosynthesis</keyword>
<dbReference type="InterPro" id="IPR005225">
    <property type="entry name" value="Small_GTP-bd"/>
</dbReference>
<organism evidence="8 9">
    <name type="scientific">Mya arenaria</name>
    <name type="common">Soft-shell clam</name>
    <dbReference type="NCBI Taxonomy" id="6604"/>
    <lineage>
        <taxon>Eukaryota</taxon>
        <taxon>Metazoa</taxon>
        <taxon>Spiralia</taxon>
        <taxon>Lophotrochozoa</taxon>
        <taxon>Mollusca</taxon>
        <taxon>Bivalvia</taxon>
        <taxon>Autobranchia</taxon>
        <taxon>Heteroconchia</taxon>
        <taxon>Euheterodonta</taxon>
        <taxon>Imparidentia</taxon>
        <taxon>Neoheterodontei</taxon>
        <taxon>Myida</taxon>
        <taxon>Myoidea</taxon>
        <taxon>Myidae</taxon>
        <taxon>Mya</taxon>
    </lineage>
</organism>
<dbReference type="InterPro" id="IPR000640">
    <property type="entry name" value="EFG_V-like"/>
</dbReference>
<evidence type="ECO:0000256" key="2">
    <source>
        <dbReference type="ARBA" id="ARBA00022490"/>
    </source>
</evidence>
<dbReference type="CDD" id="cd16268">
    <property type="entry name" value="EF2_II"/>
    <property type="match status" value="1"/>
</dbReference>
<dbReference type="Gene3D" id="2.40.30.10">
    <property type="entry name" value="Translation factors"/>
    <property type="match status" value="1"/>
</dbReference>
<dbReference type="Pfam" id="PF14492">
    <property type="entry name" value="EFG_III"/>
    <property type="match status" value="1"/>
</dbReference>
<keyword evidence="9" id="KW-1185">Reference proteome</keyword>
<evidence type="ECO:0000259" key="7">
    <source>
        <dbReference type="PROSITE" id="PS51722"/>
    </source>
</evidence>
<dbReference type="InterPro" id="IPR000795">
    <property type="entry name" value="T_Tr_GTP-bd_dom"/>
</dbReference>
<protein>
    <submittedName>
        <fullName evidence="8">EF2-like protein</fullName>
    </submittedName>
</protein>
<evidence type="ECO:0000256" key="4">
    <source>
        <dbReference type="ARBA" id="ARBA00022768"/>
    </source>
</evidence>
<dbReference type="InterPro" id="IPR009000">
    <property type="entry name" value="Transl_B-barrel_sf"/>
</dbReference>
<evidence type="ECO:0000313" key="8">
    <source>
        <dbReference type="EMBL" id="WAR08245.1"/>
    </source>
</evidence>
<accession>A0ABY7EGL4</accession>
<feature type="domain" description="Tr-type G" evidence="7">
    <location>
        <begin position="15"/>
        <end position="238"/>
    </location>
</feature>
<dbReference type="SMART" id="SM00838">
    <property type="entry name" value="EFG_C"/>
    <property type="match status" value="1"/>
</dbReference>
<evidence type="ECO:0000313" key="9">
    <source>
        <dbReference type="Proteomes" id="UP001164746"/>
    </source>
</evidence>
<keyword evidence="4" id="KW-0251">Elongation factor</keyword>
<proteinExistence type="predicted"/>
<dbReference type="Gene3D" id="3.30.70.240">
    <property type="match status" value="1"/>
</dbReference>
<dbReference type="EMBL" id="CP111017">
    <property type="protein sequence ID" value="WAR08245.1"/>
    <property type="molecule type" value="Genomic_DNA"/>
</dbReference>
<dbReference type="SMART" id="SM00889">
    <property type="entry name" value="EFG_IV"/>
    <property type="match status" value="1"/>
</dbReference>
<evidence type="ECO:0000256" key="3">
    <source>
        <dbReference type="ARBA" id="ARBA00022741"/>
    </source>
</evidence>
<dbReference type="InterPro" id="IPR027417">
    <property type="entry name" value="P-loop_NTPase"/>
</dbReference>
<dbReference type="CDD" id="cd04096">
    <property type="entry name" value="eEF2_snRNP_like_C"/>
    <property type="match status" value="1"/>
</dbReference>
<dbReference type="SUPFAM" id="SSF52540">
    <property type="entry name" value="P-loop containing nucleoside triphosphate hydrolases"/>
    <property type="match status" value="1"/>
</dbReference>
<dbReference type="CDD" id="cd01681">
    <property type="entry name" value="aeEF2_snRNP_like_IV"/>
    <property type="match status" value="1"/>
</dbReference>
<dbReference type="Gene3D" id="3.40.50.300">
    <property type="entry name" value="P-loop containing nucleotide triphosphate hydrolases"/>
    <property type="match status" value="1"/>
</dbReference>
<evidence type="ECO:0000256" key="1">
    <source>
        <dbReference type="ARBA" id="ARBA00004496"/>
    </source>
</evidence>
<sequence>MVNQERMREAMCQARNVRNMAVIAHVDHGKTTLTDALLARAGVISLEQAGDKCATHTRKDEQAKGITIKSTAVSMLFERIGSTPGERPVEGEGRPLVVHLIDSPGHVDFSSEVTAALRIADGAMVVVDCIEGVCVQTETVLRQALAERIRPVLMVNKMDRAVFEIQLTPEEMYRALVRIVENVNVILATYGGEDGVMGDIMLDPAKGNVAFGSGLHGWGFNLDQFARMYADRFKVKAEKLRRRLWGDHFYSATDRKWRKTPAEGFTRGFNLFVVEPLVKMLRACKDSDMEKVLKLTSGVNVTLSTEERDLAGKGLMRCVMKKWLPAADAMLDMIGEHLPSPEVAQQYRTDMLYEGPLDDSAAVAMKKCDPNGPLMIFVSKMVPAADKGRFWAIGRVFSGTVATGMKVRIMGPDYKPGSQTDLFVRPIQGTKIMVGASNYSAGEVPCGNIVGLGGVDKYLLKTGTITTYEHAHNLRVLKFSVSPVVRVAVDVVNPAHLPKLVEGLKRLGKADPMVQCIMDGGQHVVMGAGELHLSVCLQDLEEEHAGVPIKKSEPVVTYQETVSAASDRICLAKTPNKLCRLYMTARPLPDGLPDMIEKGTVKATQDVKERGRLLVDQFDFNLGDTKKIWCFGPNGSGPNMLVDTSKAVNYLQDIRDSVVAGFQWATAEGVLSESTVRGVRFNIEDAMVHGDSSHRGGSQIIPATRRALYAAMLTAGPRILEPVYLVEVACPSQALGGAINLISRKRGEIIMQTQQEGTPMCVVMAYMPVNESFGFNEQLRGETGGQAFPQFHFDHWQTLAGDPLDATSRAGVVVAEIRQRKGLAEKIPALENYLDRI</sequence>
<dbReference type="Gene3D" id="3.30.70.870">
    <property type="entry name" value="Elongation Factor G (Translational Gtpase), domain 3"/>
    <property type="match status" value="1"/>
</dbReference>
<name>A0ABY7EGL4_MYAAR</name>
<dbReference type="SUPFAM" id="SSF50447">
    <property type="entry name" value="Translation proteins"/>
    <property type="match status" value="1"/>
</dbReference>
<dbReference type="PANTHER" id="PTHR42908:SF10">
    <property type="entry name" value="EUKARYOTIC TRANSLATION ELONGATION FACTOR 2"/>
    <property type="match status" value="1"/>
</dbReference>
<evidence type="ECO:0000256" key="5">
    <source>
        <dbReference type="ARBA" id="ARBA00022917"/>
    </source>
</evidence>
<dbReference type="SUPFAM" id="SSF54980">
    <property type="entry name" value="EF-G C-terminal domain-like"/>
    <property type="match status" value="2"/>
</dbReference>
<dbReference type="InterPro" id="IPR041095">
    <property type="entry name" value="EFG_II"/>
</dbReference>
<dbReference type="PANTHER" id="PTHR42908">
    <property type="entry name" value="TRANSLATION ELONGATION FACTOR-RELATED"/>
    <property type="match status" value="1"/>
</dbReference>
<comment type="subcellular location">
    <subcellularLocation>
        <location evidence="1">Cytoplasm</location>
    </subcellularLocation>
</comment>
<dbReference type="SUPFAM" id="SSF54211">
    <property type="entry name" value="Ribosomal protein S5 domain 2-like"/>
    <property type="match status" value="1"/>
</dbReference>
<dbReference type="Gene3D" id="3.30.230.10">
    <property type="match status" value="1"/>
</dbReference>
<dbReference type="Proteomes" id="UP001164746">
    <property type="component" value="Chromosome 6"/>
</dbReference>
<dbReference type="InterPro" id="IPR004161">
    <property type="entry name" value="EFTu-like_2"/>
</dbReference>
<dbReference type="InterPro" id="IPR014721">
    <property type="entry name" value="Ribsml_uS5_D2-typ_fold_subgr"/>
</dbReference>
<reference evidence="8" key="1">
    <citation type="submission" date="2022-11" db="EMBL/GenBank/DDBJ databases">
        <title>Centuries of genome instability and evolution in soft-shell clam transmissible cancer (bioRxiv).</title>
        <authorList>
            <person name="Hart S.F.M."/>
            <person name="Yonemitsu M.A."/>
            <person name="Giersch R.M."/>
            <person name="Beal B.F."/>
            <person name="Arriagada G."/>
            <person name="Davis B.W."/>
            <person name="Ostrander E.A."/>
            <person name="Goff S.P."/>
            <person name="Metzger M.J."/>
        </authorList>
    </citation>
    <scope>NUCLEOTIDE SEQUENCE</scope>
    <source>
        <strain evidence="8">MELC-2E11</strain>
        <tissue evidence="8">Siphon/mantle</tissue>
    </source>
</reference>
<dbReference type="Pfam" id="PF03764">
    <property type="entry name" value="EFG_IV"/>
    <property type="match status" value="1"/>
</dbReference>
<dbReference type="PRINTS" id="PR00315">
    <property type="entry name" value="ELONGATNFCT"/>
</dbReference>
<dbReference type="Pfam" id="PF03144">
    <property type="entry name" value="GTP_EFTU_D2"/>
    <property type="match status" value="1"/>
</dbReference>
<dbReference type="InterPro" id="IPR005517">
    <property type="entry name" value="Transl_elong_EFG/EF2_IV"/>
</dbReference>
<dbReference type="Pfam" id="PF00679">
    <property type="entry name" value="EFG_C"/>
    <property type="match status" value="1"/>
</dbReference>
<keyword evidence="2" id="KW-0963">Cytoplasm</keyword>
<gene>
    <name evidence="8" type="ORF">MAR_018203</name>
</gene>
<evidence type="ECO:0000256" key="6">
    <source>
        <dbReference type="ARBA" id="ARBA00023134"/>
    </source>
</evidence>
<dbReference type="InterPro" id="IPR035647">
    <property type="entry name" value="EFG_III/V"/>
</dbReference>